<dbReference type="KEGG" id="obj:EIO64_10900"/>
<feature type="transmembrane region" description="Helical" evidence="1">
    <location>
        <begin position="12"/>
        <end position="28"/>
    </location>
</feature>
<keyword evidence="3" id="KW-1185">Reference proteome</keyword>
<name>A0A4D7AUN1_9FIRM</name>
<sequence>MTFFKSHQKLHIWLLADLVLLAAFWIAREHRDWMNALERFVSAPIRRSLGSLCYRVSFSVMEVLYVLAAVLALAYVVWNITAVVRARGRRKRRAYSAVLGAVCAGLSVCAATCLLWGVCYYTDTFQDRSGIRAEEVSLPDLTAVTAWFAENLAQTADQVPRDEAGTFNASLNEIFAGSTDIYQGAEDLFPFLEFEDRAPKRMFFSRVMSAMNFTGVYFAFTGESNINVDAPACLIPSTIAHELSHQRGIASEQECNFLAVLASTTSGDPVYEYSGWLMGYIHLGNALYQADPAAWQAIRDSLPDTVLADLASNNAYWASFEGAAADASQKVYDTILKGYGQEDGIRSYGTVVDLLVAYYRDTARTNGSEGLTT</sequence>
<gene>
    <name evidence="2" type="ORF">EIO64_10900</name>
</gene>
<dbReference type="Proteomes" id="UP000298642">
    <property type="component" value="Chromosome"/>
</dbReference>
<dbReference type="InterPro" id="IPR024294">
    <property type="entry name" value="DUF3810"/>
</dbReference>
<organism evidence="2 3">
    <name type="scientific">Dysosmobacter welbionis</name>
    <dbReference type="NCBI Taxonomy" id="2093857"/>
    <lineage>
        <taxon>Bacteria</taxon>
        <taxon>Bacillati</taxon>
        <taxon>Bacillota</taxon>
        <taxon>Clostridia</taxon>
        <taxon>Eubacteriales</taxon>
        <taxon>Oscillospiraceae</taxon>
        <taxon>Dysosmobacter</taxon>
    </lineage>
</organism>
<reference evidence="3" key="1">
    <citation type="submission" date="2018-12" db="EMBL/GenBank/DDBJ databases">
        <title>Dusodibacter welbiota gen. nov., sp. nov., isolated from human faeces and emended description of the Oscillibacter genus.</title>
        <authorList>
            <person name="Le Roy T."/>
            <person name="Van der Smissen P."/>
            <person name="Delzenne N."/>
            <person name="Muccioli G."/>
            <person name="Collet J.F."/>
            <person name="Cani P.D."/>
        </authorList>
    </citation>
    <scope>NUCLEOTIDE SEQUENCE [LARGE SCALE GENOMIC DNA]</scope>
    <source>
        <strain evidence="3">J115</strain>
    </source>
</reference>
<keyword evidence="1" id="KW-0472">Membrane</keyword>
<dbReference type="AlphaFoldDB" id="A0A4D7AUN1"/>
<dbReference type="EMBL" id="CP034413">
    <property type="protein sequence ID" value="QCI59666.1"/>
    <property type="molecule type" value="Genomic_DNA"/>
</dbReference>
<protein>
    <submittedName>
        <fullName evidence="2">DUF3810 domain-containing protein</fullName>
    </submittedName>
</protein>
<feature type="transmembrane region" description="Helical" evidence="1">
    <location>
        <begin position="64"/>
        <end position="84"/>
    </location>
</feature>
<dbReference type="Pfam" id="PF12725">
    <property type="entry name" value="DUF3810"/>
    <property type="match status" value="1"/>
</dbReference>
<evidence type="ECO:0000313" key="3">
    <source>
        <dbReference type="Proteomes" id="UP000298642"/>
    </source>
</evidence>
<keyword evidence="1" id="KW-0812">Transmembrane</keyword>
<evidence type="ECO:0000313" key="2">
    <source>
        <dbReference type="EMBL" id="QCI59666.1"/>
    </source>
</evidence>
<dbReference type="GeneID" id="89520490"/>
<accession>A0A4D7AUN1</accession>
<evidence type="ECO:0000256" key="1">
    <source>
        <dbReference type="SAM" id="Phobius"/>
    </source>
</evidence>
<dbReference type="RefSeq" id="WP_119310412.1">
    <property type="nucleotide sequence ID" value="NZ_CP034413.3"/>
</dbReference>
<feature type="transmembrane region" description="Helical" evidence="1">
    <location>
        <begin position="96"/>
        <end position="118"/>
    </location>
</feature>
<keyword evidence="1" id="KW-1133">Transmembrane helix</keyword>
<proteinExistence type="predicted"/>